<proteinExistence type="predicted"/>
<dbReference type="RefSeq" id="WP_031051064.1">
    <property type="nucleotide sequence ID" value="NZ_JBIBHV010000001.1"/>
</dbReference>
<evidence type="ECO:0000256" key="1">
    <source>
        <dbReference type="SAM" id="SignalP"/>
    </source>
</evidence>
<dbReference type="OrthoDB" id="5196292at2"/>
<evidence type="ECO:0000313" key="2">
    <source>
        <dbReference type="EMBL" id="KUM84826.1"/>
    </source>
</evidence>
<dbReference type="AlphaFoldDB" id="A0A101N1I6"/>
<reference evidence="2 3" key="1">
    <citation type="submission" date="2015-10" db="EMBL/GenBank/DDBJ databases">
        <title>Draft genome sequence of Streptomyces pseudovenezuelae DSM 40212, type strain for the species Streptomyces pseudovenezuelae.</title>
        <authorList>
            <person name="Ruckert C."/>
            <person name="Winkler A."/>
            <person name="Kalinowski J."/>
            <person name="Kampfer P."/>
            <person name="Glaeser S."/>
        </authorList>
    </citation>
    <scope>NUCLEOTIDE SEQUENCE [LARGE SCALE GENOMIC DNA]</scope>
    <source>
        <strain evidence="2 3">DSM 40212</strain>
    </source>
</reference>
<dbReference type="Proteomes" id="UP000053039">
    <property type="component" value="Unassembled WGS sequence"/>
</dbReference>
<organism evidence="2 3">
    <name type="scientific">Streptomyces pseudovenezuelae</name>
    <dbReference type="NCBI Taxonomy" id="67350"/>
    <lineage>
        <taxon>Bacteria</taxon>
        <taxon>Bacillati</taxon>
        <taxon>Actinomycetota</taxon>
        <taxon>Actinomycetes</taxon>
        <taxon>Kitasatosporales</taxon>
        <taxon>Streptomycetaceae</taxon>
        <taxon>Streptomyces</taxon>
        <taxon>Streptomyces aurantiacus group</taxon>
    </lineage>
</organism>
<sequence>MALPKVSTHLAKVFTVGAAATVLMLGASPSSAAPTAAPCNQGTFCWWSGVNFSGSGAAYNVDFVSGSCYLTTHVGSVRSYADYFRQEGYFYANGNCTGRAYPVRAHTESPDIGFNAYSFKAACVSCLAKD</sequence>
<comment type="caution">
    <text evidence="2">The sequence shown here is derived from an EMBL/GenBank/DDBJ whole genome shotgun (WGS) entry which is preliminary data.</text>
</comment>
<protein>
    <recommendedName>
        <fullName evidence="4">Peptidase inhibitor family I36</fullName>
    </recommendedName>
</protein>
<dbReference type="Pfam" id="PF03995">
    <property type="entry name" value="Inhibitor_I36"/>
    <property type="match status" value="1"/>
</dbReference>
<name>A0A101N1I6_9ACTN</name>
<feature type="chain" id="PRO_5007100963" description="Peptidase inhibitor family I36" evidence="1">
    <location>
        <begin position="33"/>
        <end position="130"/>
    </location>
</feature>
<feature type="signal peptide" evidence="1">
    <location>
        <begin position="1"/>
        <end position="32"/>
    </location>
</feature>
<accession>A0A101N1I6</accession>
<dbReference type="EMBL" id="LMWM01000030">
    <property type="protein sequence ID" value="KUM84826.1"/>
    <property type="molecule type" value="Genomic_DNA"/>
</dbReference>
<evidence type="ECO:0008006" key="4">
    <source>
        <dbReference type="Google" id="ProtNLM"/>
    </source>
</evidence>
<evidence type="ECO:0000313" key="3">
    <source>
        <dbReference type="Proteomes" id="UP000053039"/>
    </source>
</evidence>
<gene>
    <name evidence="2" type="ORF">AQI94_30240</name>
</gene>
<keyword evidence="1" id="KW-0732">Signal</keyword>